<dbReference type="Pfam" id="PF05938">
    <property type="entry name" value="Self-incomp_S1"/>
    <property type="match status" value="1"/>
</dbReference>
<dbReference type="InterPro" id="IPR010264">
    <property type="entry name" value="Self-incomp_S1"/>
</dbReference>
<evidence type="ECO:0000256" key="6">
    <source>
        <dbReference type="RuleBase" id="RU367044"/>
    </source>
</evidence>
<evidence type="ECO:0000256" key="4">
    <source>
        <dbReference type="ARBA" id="ARBA00022525"/>
    </source>
</evidence>
<dbReference type="PANTHER" id="PTHR31232:SF154">
    <property type="entry name" value="S-PROTEIN HOMOLOG"/>
    <property type="match status" value="1"/>
</dbReference>
<evidence type="ECO:0000256" key="3">
    <source>
        <dbReference type="ARBA" id="ARBA00022471"/>
    </source>
</evidence>
<proteinExistence type="inferred from homology"/>
<comment type="similarity">
    <text evidence="2 6">Belongs to the plant self-incompatibility (S1) protein family.</text>
</comment>
<keyword evidence="4 6" id="KW-0964">Secreted</keyword>
<evidence type="ECO:0000256" key="1">
    <source>
        <dbReference type="ARBA" id="ARBA00004613"/>
    </source>
</evidence>
<dbReference type="SUPFAM" id="SSF49503">
    <property type="entry name" value="Cupredoxins"/>
    <property type="match status" value="1"/>
</dbReference>
<feature type="signal peptide" evidence="6">
    <location>
        <begin position="1"/>
        <end position="26"/>
    </location>
</feature>
<evidence type="ECO:0000256" key="5">
    <source>
        <dbReference type="ARBA" id="ARBA00022729"/>
    </source>
</evidence>
<accession>A0ABP0XQU3</accession>
<comment type="subcellular location">
    <subcellularLocation>
        <location evidence="1 6">Secreted</location>
    </subcellularLocation>
</comment>
<protein>
    <recommendedName>
        <fullName evidence="6">S-protein homolog</fullName>
    </recommendedName>
</protein>
<organism evidence="7 8">
    <name type="scientific">Citrullus colocynthis</name>
    <name type="common">colocynth</name>
    <dbReference type="NCBI Taxonomy" id="252529"/>
    <lineage>
        <taxon>Eukaryota</taxon>
        <taxon>Viridiplantae</taxon>
        <taxon>Streptophyta</taxon>
        <taxon>Embryophyta</taxon>
        <taxon>Tracheophyta</taxon>
        <taxon>Spermatophyta</taxon>
        <taxon>Magnoliopsida</taxon>
        <taxon>eudicotyledons</taxon>
        <taxon>Gunneridae</taxon>
        <taxon>Pentapetalae</taxon>
        <taxon>rosids</taxon>
        <taxon>fabids</taxon>
        <taxon>Cucurbitales</taxon>
        <taxon>Cucurbitaceae</taxon>
        <taxon>Benincaseae</taxon>
        <taxon>Citrullus</taxon>
    </lineage>
</organism>
<keyword evidence="8" id="KW-1185">Reference proteome</keyword>
<keyword evidence="3 6" id="KW-0713">Self-incompatibility</keyword>
<feature type="chain" id="PRO_5044988484" description="S-protein homolog" evidence="6">
    <location>
        <begin position="27"/>
        <end position="142"/>
    </location>
</feature>
<name>A0ABP0XQU3_9ROSI</name>
<dbReference type="EMBL" id="OZ021735">
    <property type="protein sequence ID" value="CAK9309761.1"/>
    <property type="molecule type" value="Genomic_DNA"/>
</dbReference>
<keyword evidence="5 6" id="KW-0732">Signal</keyword>
<dbReference type="PANTHER" id="PTHR31232">
    <property type="match status" value="1"/>
</dbReference>
<evidence type="ECO:0000256" key="2">
    <source>
        <dbReference type="ARBA" id="ARBA00005581"/>
    </source>
</evidence>
<evidence type="ECO:0000313" key="7">
    <source>
        <dbReference type="EMBL" id="CAK9309761.1"/>
    </source>
</evidence>
<gene>
    <name evidence="7" type="ORF">CITCOLO1_LOCUS1350</name>
</gene>
<dbReference type="InterPro" id="IPR008972">
    <property type="entry name" value="Cupredoxin"/>
</dbReference>
<dbReference type="Proteomes" id="UP001642487">
    <property type="component" value="Chromosome 1"/>
</dbReference>
<evidence type="ECO:0000313" key="8">
    <source>
        <dbReference type="Proteomes" id="UP001642487"/>
    </source>
</evidence>
<reference evidence="7 8" key="1">
    <citation type="submission" date="2024-03" db="EMBL/GenBank/DDBJ databases">
        <authorList>
            <person name="Gkanogiannis A."/>
            <person name="Becerra Lopez-Lavalle L."/>
        </authorList>
    </citation>
    <scope>NUCLEOTIDE SEQUENCE [LARGE SCALE GENOMIC DNA]</scope>
</reference>
<sequence>MGIHKSCILLLVICICFNTEVTQVRGAIGLFDKYYVHIINGFSDVTIGVHCQSKDNDLGEQFVPVGGEFQWNFRTNFFGTTLFFCHIWWTEGHVTYKAYWDNEEFKRESCGDGHCRWKADTRGISNFNVRQNVYQLLYLWEH</sequence>